<evidence type="ECO:0000256" key="1">
    <source>
        <dbReference type="SAM" id="MobiDB-lite"/>
    </source>
</evidence>
<accession>A0A6A5TTA9</accession>
<gene>
    <name evidence="2" type="ORF">CC80DRAFT_70756</name>
</gene>
<reference evidence="2" key="1">
    <citation type="journal article" date="2020" name="Stud. Mycol.">
        <title>101 Dothideomycetes genomes: a test case for predicting lifestyles and emergence of pathogens.</title>
        <authorList>
            <person name="Haridas S."/>
            <person name="Albert R."/>
            <person name="Binder M."/>
            <person name="Bloem J."/>
            <person name="Labutti K."/>
            <person name="Salamov A."/>
            <person name="Andreopoulos B."/>
            <person name="Baker S."/>
            <person name="Barry K."/>
            <person name="Bills G."/>
            <person name="Bluhm B."/>
            <person name="Cannon C."/>
            <person name="Castanera R."/>
            <person name="Culley D."/>
            <person name="Daum C."/>
            <person name="Ezra D."/>
            <person name="Gonzalez J."/>
            <person name="Henrissat B."/>
            <person name="Kuo A."/>
            <person name="Liang C."/>
            <person name="Lipzen A."/>
            <person name="Lutzoni F."/>
            <person name="Magnuson J."/>
            <person name="Mondo S."/>
            <person name="Nolan M."/>
            <person name="Ohm R."/>
            <person name="Pangilinan J."/>
            <person name="Park H.-J."/>
            <person name="Ramirez L."/>
            <person name="Alfaro M."/>
            <person name="Sun H."/>
            <person name="Tritt A."/>
            <person name="Yoshinaga Y."/>
            <person name="Zwiers L.-H."/>
            <person name="Turgeon B."/>
            <person name="Goodwin S."/>
            <person name="Spatafora J."/>
            <person name="Crous P."/>
            <person name="Grigoriev I."/>
        </authorList>
    </citation>
    <scope>NUCLEOTIDE SEQUENCE</scope>
    <source>
        <strain evidence="2">CBS 675.92</strain>
    </source>
</reference>
<protein>
    <submittedName>
        <fullName evidence="2">Uncharacterized protein</fullName>
    </submittedName>
</protein>
<keyword evidence="3" id="KW-1185">Reference proteome</keyword>
<feature type="region of interest" description="Disordered" evidence="1">
    <location>
        <begin position="449"/>
        <end position="483"/>
    </location>
</feature>
<proteinExistence type="predicted"/>
<dbReference type="Proteomes" id="UP000800035">
    <property type="component" value="Unassembled WGS sequence"/>
</dbReference>
<dbReference type="OrthoDB" id="62952at2759"/>
<feature type="region of interest" description="Disordered" evidence="1">
    <location>
        <begin position="1"/>
        <end position="21"/>
    </location>
</feature>
<dbReference type="AlphaFoldDB" id="A0A6A5TTA9"/>
<feature type="compositionally biased region" description="Polar residues" evidence="1">
    <location>
        <begin position="465"/>
        <end position="483"/>
    </location>
</feature>
<dbReference type="EMBL" id="ML976992">
    <property type="protein sequence ID" value="KAF1956183.1"/>
    <property type="molecule type" value="Genomic_DNA"/>
</dbReference>
<name>A0A6A5TTA9_9PLEO</name>
<organism evidence="2 3">
    <name type="scientific">Byssothecium circinans</name>
    <dbReference type="NCBI Taxonomy" id="147558"/>
    <lineage>
        <taxon>Eukaryota</taxon>
        <taxon>Fungi</taxon>
        <taxon>Dikarya</taxon>
        <taxon>Ascomycota</taxon>
        <taxon>Pezizomycotina</taxon>
        <taxon>Dothideomycetes</taxon>
        <taxon>Pleosporomycetidae</taxon>
        <taxon>Pleosporales</taxon>
        <taxon>Massarineae</taxon>
        <taxon>Massarinaceae</taxon>
        <taxon>Byssothecium</taxon>
    </lineage>
</organism>
<sequence>MFRNFDDMPTDPVDPSGPMMTNAMSPAFLDMLGLQTETTPLPGPLVMETETEPTVQLPCPLAVQAETTPPASPLAMETEMIPLPAPFAMQIPLPGRFAMFNDATPPRRRVNLEMRDYRVRLLLPELRTRIHAEIARHAFRLGDWDPDMTDNEVMQMMPYFDAEDFEESPWTSVIDSLRDFGIDTDKIEEQVWDAVTEGLVSGHIDAWAHSHDGTALTPYEVSEIVVVLRRLKSNAPFYMMPKNRLSLKAQVRIRKCYFCPPLPLPAGFDPSVDLPPPRLAKSGSSKSAPKIDEVVAPAPTFHRFEDLPDNVLLIIYGMILYTGQPIRPHLCVKSEKDGKQIKFHDDAQENDHNSISKLLGITQTSKEVRGESLEAFYGVNTFATVADTPTYFNHLAHLGRFHLIRNVCFPITFKRDDAPFTLALLRQVLEEQKSFEESHIAAEQAAVEETAVAETDGEETVVEQESGQNNELEGKQETSQASRQTFDYNRDPKKFHTGNRDVLTQHPDYTAGGLPWINTFLVLQKLTSEFTSNDANAEYSHKLVVHVPSKDVFFENECLAHFPGVCEGLGIQVKWVEGADPRAMAQWGVVCFWHQKFQKKNFDSNVPDAINTEKILKKTKQMYPDAQDDALERHSFYRRDCSQSGAITWFTVTKQ</sequence>
<evidence type="ECO:0000313" key="2">
    <source>
        <dbReference type="EMBL" id="KAF1956183.1"/>
    </source>
</evidence>
<evidence type="ECO:0000313" key="3">
    <source>
        <dbReference type="Proteomes" id="UP000800035"/>
    </source>
</evidence>